<name>A0A9W6EZA5_9CHLO</name>
<feature type="region of interest" description="Disordered" evidence="1">
    <location>
        <begin position="121"/>
        <end position="256"/>
    </location>
</feature>
<dbReference type="EMBL" id="BRXU01000003">
    <property type="protein sequence ID" value="GLC50562.1"/>
    <property type="molecule type" value="Genomic_DNA"/>
</dbReference>
<accession>A0A9W6EZA5</accession>
<proteinExistence type="predicted"/>
<feature type="compositionally biased region" description="Low complexity" evidence="1">
    <location>
        <begin position="197"/>
        <end position="234"/>
    </location>
</feature>
<gene>
    <name evidence="2" type="primary">PLEST010439</name>
    <name evidence="2" type="ORF">PLESTB_000393600</name>
</gene>
<feature type="compositionally biased region" description="Basic and acidic residues" evidence="1">
    <location>
        <begin position="175"/>
        <end position="184"/>
    </location>
</feature>
<dbReference type="AlphaFoldDB" id="A0A9W6EZA5"/>
<comment type="caution">
    <text evidence="2">The sequence shown here is derived from an EMBL/GenBank/DDBJ whole genome shotgun (WGS) entry which is preliminary data.</text>
</comment>
<organism evidence="2 3">
    <name type="scientific">Pleodorina starrii</name>
    <dbReference type="NCBI Taxonomy" id="330485"/>
    <lineage>
        <taxon>Eukaryota</taxon>
        <taxon>Viridiplantae</taxon>
        <taxon>Chlorophyta</taxon>
        <taxon>core chlorophytes</taxon>
        <taxon>Chlorophyceae</taxon>
        <taxon>CS clade</taxon>
        <taxon>Chlamydomonadales</taxon>
        <taxon>Volvocaceae</taxon>
        <taxon>Pleodorina</taxon>
    </lineage>
</organism>
<protein>
    <submittedName>
        <fullName evidence="2">Uncharacterized protein</fullName>
    </submittedName>
</protein>
<feature type="compositionally biased region" description="Low complexity" evidence="1">
    <location>
        <begin position="242"/>
        <end position="254"/>
    </location>
</feature>
<evidence type="ECO:0000256" key="1">
    <source>
        <dbReference type="SAM" id="MobiDB-lite"/>
    </source>
</evidence>
<feature type="compositionally biased region" description="Low complexity" evidence="1">
    <location>
        <begin position="123"/>
        <end position="171"/>
    </location>
</feature>
<evidence type="ECO:0000313" key="3">
    <source>
        <dbReference type="Proteomes" id="UP001165080"/>
    </source>
</evidence>
<keyword evidence="3" id="KW-1185">Reference proteome</keyword>
<evidence type="ECO:0000313" key="2">
    <source>
        <dbReference type="EMBL" id="GLC50562.1"/>
    </source>
</evidence>
<reference evidence="2 3" key="1">
    <citation type="journal article" date="2023" name="Commun. Biol.">
        <title>Reorganization of the ancestral sex-determining regions during the evolution of trioecy in Pleodorina starrii.</title>
        <authorList>
            <person name="Takahashi K."/>
            <person name="Suzuki S."/>
            <person name="Kawai-Toyooka H."/>
            <person name="Yamamoto K."/>
            <person name="Hamaji T."/>
            <person name="Ootsuki R."/>
            <person name="Yamaguchi H."/>
            <person name="Kawachi M."/>
            <person name="Higashiyama T."/>
            <person name="Nozaki H."/>
        </authorList>
    </citation>
    <scope>NUCLEOTIDE SEQUENCE [LARGE SCALE GENOMIC DNA]</scope>
    <source>
        <strain evidence="2 3">NIES-4479</strain>
    </source>
</reference>
<dbReference type="Proteomes" id="UP001165080">
    <property type="component" value="Unassembled WGS sequence"/>
</dbReference>
<sequence>MKHARPTLPPSHLTLFFASSNPHTQRYEIPVKPGGGGMEDFQARIRSILGLSGDAEIKVVFKCEAPGSNEGITLRGWQCFNAAQTCAAIHAARRAKDGDADVQQLDPSTASEQVKRRCRQLDQQRAMQQLRQQLLQSRQQQHAPQPQQQEGPPLPPSAGQQPSQQAQPPLLSDDEQLRHDEQNQHGRWRRQVHEQNAEQAQPEVQSQVQAQPQQQGQQQQPQQAQAQVQQSPQEPVRERRQAWQQPQREQQQQQSNRKLVGLTKKLLQKPLLQQLHQVFRRKLLYKGRVSPV</sequence>